<dbReference type="AlphaFoldDB" id="A0A7J8GBE4"/>
<dbReference type="EMBL" id="JACASE010000006">
    <property type="protein sequence ID" value="KAF6457260.1"/>
    <property type="molecule type" value="Genomic_DNA"/>
</dbReference>
<organism evidence="1 2">
    <name type="scientific">Rousettus aegyptiacus</name>
    <name type="common">Egyptian fruit bat</name>
    <name type="synonym">Pteropus aegyptiacus</name>
    <dbReference type="NCBI Taxonomy" id="9407"/>
    <lineage>
        <taxon>Eukaryota</taxon>
        <taxon>Metazoa</taxon>
        <taxon>Chordata</taxon>
        <taxon>Craniata</taxon>
        <taxon>Vertebrata</taxon>
        <taxon>Euteleostomi</taxon>
        <taxon>Mammalia</taxon>
        <taxon>Eutheria</taxon>
        <taxon>Laurasiatheria</taxon>
        <taxon>Chiroptera</taxon>
        <taxon>Yinpterochiroptera</taxon>
        <taxon>Pteropodoidea</taxon>
        <taxon>Pteropodidae</taxon>
        <taxon>Rousettinae</taxon>
        <taxon>Rousettus</taxon>
    </lineage>
</organism>
<evidence type="ECO:0000313" key="2">
    <source>
        <dbReference type="Proteomes" id="UP000593571"/>
    </source>
</evidence>
<comment type="caution">
    <text evidence="1">The sequence shown here is derived from an EMBL/GenBank/DDBJ whole genome shotgun (WGS) entry which is preliminary data.</text>
</comment>
<evidence type="ECO:0000313" key="1">
    <source>
        <dbReference type="EMBL" id="KAF6457260.1"/>
    </source>
</evidence>
<accession>A0A7J8GBE4</accession>
<gene>
    <name evidence="1" type="ORF">HJG63_011780</name>
</gene>
<dbReference type="Proteomes" id="UP000593571">
    <property type="component" value="Unassembled WGS sequence"/>
</dbReference>
<protein>
    <submittedName>
        <fullName evidence="1">Uncharacterized protein</fullName>
    </submittedName>
</protein>
<sequence>MHAGVCICRVHMQDTHAHTRIHTVPVHMQKHVCTHSMHTTVRLASTVLAYSQSALWLSWVPGAQEAKRLQMCHLELPLGPCSASPIYEEILGVLRPLLGLGWSSEHIRPFKSQFLSRQTLIQGGSHPPDPRKAV</sequence>
<proteinExistence type="predicted"/>
<keyword evidence="2" id="KW-1185">Reference proteome</keyword>
<reference evidence="1 2" key="1">
    <citation type="journal article" date="2020" name="Nature">
        <title>Six reference-quality genomes reveal evolution of bat adaptations.</title>
        <authorList>
            <person name="Jebb D."/>
            <person name="Huang Z."/>
            <person name="Pippel M."/>
            <person name="Hughes G.M."/>
            <person name="Lavrichenko K."/>
            <person name="Devanna P."/>
            <person name="Winkler S."/>
            <person name="Jermiin L.S."/>
            <person name="Skirmuntt E.C."/>
            <person name="Katzourakis A."/>
            <person name="Burkitt-Gray L."/>
            <person name="Ray D.A."/>
            <person name="Sullivan K.A.M."/>
            <person name="Roscito J.G."/>
            <person name="Kirilenko B.M."/>
            <person name="Davalos L.M."/>
            <person name="Corthals A.P."/>
            <person name="Power M.L."/>
            <person name="Jones G."/>
            <person name="Ransome R.D."/>
            <person name="Dechmann D.K.N."/>
            <person name="Locatelli A.G."/>
            <person name="Puechmaille S.J."/>
            <person name="Fedrigo O."/>
            <person name="Jarvis E.D."/>
            <person name="Hiller M."/>
            <person name="Vernes S.C."/>
            <person name="Myers E.W."/>
            <person name="Teeling E.C."/>
        </authorList>
    </citation>
    <scope>NUCLEOTIDE SEQUENCE [LARGE SCALE GENOMIC DNA]</scope>
    <source>
        <strain evidence="1">MRouAeg1</strain>
        <tissue evidence="1">Muscle</tissue>
    </source>
</reference>
<name>A0A7J8GBE4_ROUAE</name>